<feature type="binding site" evidence="10">
    <location>
        <position position="235"/>
    </location>
    <ligand>
        <name>K(+)</name>
        <dbReference type="ChEBI" id="CHEBI:29103"/>
    </ligand>
</feature>
<reference evidence="14" key="4">
    <citation type="submission" date="2020-11" db="EMBL/GenBank/DDBJ databases">
        <title>Antibiotic susceptibility profiles of Pediococcus pentosaceus from various origins and their implications for the safety assessment of strains with food-technology applications.</title>
        <authorList>
            <person name="Shani N."/>
            <person name="Oberhaensli S."/>
            <person name="Arias E."/>
        </authorList>
    </citation>
    <scope>NUCLEOTIDE SEQUENCE</scope>
    <source>
        <strain evidence="14">FAM 19164</strain>
    </source>
</reference>
<reference evidence="13" key="1">
    <citation type="submission" date="2019-10" db="EMBL/GenBank/DDBJ databases">
        <authorList>
            <person name="Irmler S."/>
            <person name="Berthoud H."/>
            <person name="Roetschi A."/>
            <person name="Arias E."/>
            <person name="Shani N."/>
            <person name="Wuethrich D."/>
            <person name="Bruggmann R."/>
        </authorList>
    </citation>
    <scope>NUCLEOTIDE SEQUENCE</scope>
    <source>
        <strain evidence="13">FAM13073</strain>
    </source>
</reference>
<feature type="binding site" evidence="10">
    <location>
        <position position="259"/>
    </location>
    <ligand>
        <name>K(+)</name>
        <dbReference type="ChEBI" id="CHEBI:29103"/>
    </ligand>
</feature>
<evidence type="ECO:0000256" key="2">
    <source>
        <dbReference type="ARBA" id="ARBA00022490"/>
    </source>
</evidence>
<dbReference type="Pfam" id="PF10396">
    <property type="entry name" value="TrmE_N"/>
    <property type="match status" value="1"/>
</dbReference>
<keyword evidence="15" id="KW-1185">Reference proteome</keyword>
<evidence type="ECO:0000313" key="13">
    <source>
        <dbReference type="EMBL" id="KAF0413963.1"/>
    </source>
</evidence>
<keyword evidence="8 10" id="KW-0630">Potassium</keyword>
<comment type="caution">
    <text evidence="10">Lacks conserved residue(s) required for the propagation of feature annotation.</text>
</comment>
<dbReference type="PROSITE" id="PS51709">
    <property type="entry name" value="G_TRME"/>
    <property type="match status" value="1"/>
</dbReference>
<keyword evidence="3 10" id="KW-0819">tRNA processing</keyword>
<comment type="caution">
    <text evidence="14">The sequence shown here is derived from an EMBL/GenBank/DDBJ whole genome shotgun (WGS) entry which is preliminary data.</text>
</comment>
<feature type="binding site" evidence="10">
    <location>
        <position position="128"/>
    </location>
    <ligand>
        <name>(6S)-5-formyl-5,6,7,8-tetrahydrofolate</name>
        <dbReference type="ChEBI" id="CHEBI:57457"/>
    </ligand>
</feature>
<dbReference type="GO" id="GO:0030488">
    <property type="term" value="P:tRNA methylation"/>
    <property type="evidence" value="ECO:0007669"/>
    <property type="project" value="TreeGrafter"/>
</dbReference>
<dbReference type="NCBIfam" id="TIGR00231">
    <property type="entry name" value="small_GTP"/>
    <property type="match status" value="1"/>
</dbReference>
<evidence type="ECO:0000256" key="11">
    <source>
        <dbReference type="RuleBase" id="RU003313"/>
    </source>
</evidence>
<keyword evidence="6 10" id="KW-0378">Hydrolase</keyword>
<dbReference type="FunFam" id="3.30.1360.120:FF:000003">
    <property type="entry name" value="tRNA modification GTPase MnmE"/>
    <property type="match status" value="1"/>
</dbReference>
<feature type="binding site" evidence="10">
    <location>
        <begin position="254"/>
        <end position="260"/>
    </location>
    <ligand>
        <name>GTP</name>
        <dbReference type="ChEBI" id="CHEBI:37565"/>
    </ligand>
</feature>
<name>A0A6L5A6C5_PEDPE</name>
<dbReference type="InterPro" id="IPR006073">
    <property type="entry name" value="GTP-bd"/>
</dbReference>
<keyword evidence="4 10" id="KW-0479">Metal-binding</keyword>
<evidence type="ECO:0000256" key="5">
    <source>
        <dbReference type="ARBA" id="ARBA00022741"/>
    </source>
</evidence>
<dbReference type="Proteomes" id="UP000472573">
    <property type="component" value="Unassembled WGS sequence"/>
</dbReference>
<keyword evidence="7 10" id="KW-0460">Magnesium</keyword>
<dbReference type="Proteomes" id="UP000743107">
    <property type="component" value="Unassembled WGS sequence"/>
</dbReference>
<dbReference type="RefSeq" id="WP_060743482.1">
    <property type="nucleotide sequence ID" value="NZ_CP023655.1"/>
</dbReference>
<dbReference type="Pfam" id="PF12631">
    <property type="entry name" value="MnmE_helical"/>
    <property type="match status" value="1"/>
</dbReference>
<dbReference type="CDD" id="cd14858">
    <property type="entry name" value="TrmE_N"/>
    <property type="match status" value="1"/>
</dbReference>
<dbReference type="InterPro" id="IPR018948">
    <property type="entry name" value="GTP-bd_TrmE_N"/>
</dbReference>
<feature type="binding site" evidence="10">
    <location>
        <position position="254"/>
    </location>
    <ligand>
        <name>K(+)</name>
        <dbReference type="ChEBI" id="CHEBI:29103"/>
    </ligand>
</feature>
<evidence type="ECO:0000256" key="8">
    <source>
        <dbReference type="ARBA" id="ARBA00022958"/>
    </source>
</evidence>
<protein>
    <recommendedName>
        <fullName evidence="10">tRNA modification GTPase MnmE</fullName>
        <ecNumber evidence="10">3.6.-.-</ecNumber>
    </recommendedName>
</protein>
<dbReference type="PANTHER" id="PTHR42714">
    <property type="entry name" value="TRNA MODIFICATION GTPASE GTPBP3"/>
    <property type="match status" value="1"/>
</dbReference>
<feature type="binding site" evidence="10">
    <location>
        <position position="89"/>
    </location>
    <ligand>
        <name>(6S)-5-formyl-5,6,7,8-tetrahydrofolate</name>
        <dbReference type="ChEBI" id="CHEBI:57457"/>
    </ligand>
</feature>
<dbReference type="InterPro" id="IPR031168">
    <property type="entry name" value="G_TrmE"/>
</dbReference>
<dbReference type="InterPro" id="IPR004520">
    <property type="entry name" value="GTPase_MnmE"/>
</dbReference>
<feature type="domain" description="TrmE-type G" evidence="12">
    <location>
        <begin position="225"/>
        <end position="384"/>
    </location>
</feature>
<evidence type="ECO:0000256" key="6">
    <source>
        <dbReference type="ARBA" id="ARBA00022801"/>
    </source>
</evidence>
<comment type="function">
    <text evidence="10">Exhibits a very high intrinsic GTPase hydrolysis rate. Involved in the addition of a carboxymethylaminomethyl (cmnm) group at the wobble position (U34) of certain tRNAs, forming tRNA-cmnm(5)s(2)U34.</text>
</comment>
<dbReference type="GO" id="GO:0042802">
    <property type="term" value="F:identical protein binding"/>
    <property type="evidence" value="ECO:0007669"/>
    <property type="project" value="UniProtKB-ARBA"/>
</dbReference>
<feature type="binding site" evidence="10">
    <location>
        <position position="239"/>
    </location>
    <ligand>
        <name>Mg(2+)</name>
        <dbReference type="ChEBI" id="CHEBI:18420"/>
    </ligand>
</feature>
<gene>
    <name evidence="10 14" type="primary">mnmE</name>
    <name evidence="10" type="synonym">trmE</name>
    <name evidence="13" type="ORF">GBO79_03575</name>
    <name evidence="14" type="ORF">ITQ97_04500</name>
</gene>
<evidence type="ECO:0000259" key="12">
    <source>
        <dbReference type="PROSITE" id="PS51709"/>
    </source>
</evidence>
<proteinExistence type="inferred from homology"/>
<sequence>MQTVSTEFDTIAAISTPPGEGGISIIRISGVDALKTASQIYRGKDLNKVNSHTINYGHIIDPENGNEVDEVMVSVMRAPHTYTKEDIVEINCHGGIVATNRILQIILGLDARLAKPGEFTERAFLNGRIDLSQAEAVMDLIRAKTDQSMKVALDQLDGNLSHLITNLRQNILDVLAQVEVNIDYPEYDDVETMTARLLKEKAIEVKAKIQQLLSTAKQGKVLRDGLATTIIGHPNVGKSSILNHLLHEDKAIVTDVAGTTRDVIEEYVNVQGVPLKLVDTAGIHETEDKVEKIGVDRSRKALSQADLVILVLDSSVPLRDEDRELLRETNYMQRIVVLNKSDLEVKINLNELQEYVDDKEIIKSSAVSPLGTKDLEDRIAAMFFAGSIENTSNNIMVTNARHIGLLKQADTALDAVLEGIETGMPVDLVQIDMTRAWDLLGEITGDSYQDELLDQLFSQFCLGK</sequence>
<reference evidence="15" key="3">
    <citation type="submission" date="2020-03" db="EMBL/GenBank/DDBJ databases">
        <title>SpeciesPrimer: A bioinformatics pipeline dedicated to the design of qPCR primers for the quantification of bacterial species.</title>
        <authorList>
            <person name="Dreier M."/>
            <person name="Berthoud H."/>
            <person name="Shani N."/>
            <person name="Wechsler D."/>
            <person name="Junier P."/>
        </authorList>
    </citation>
    <scope>NUCLEOTIDE SEQUENCE [LARGE SCALE GENOMIC DNA]</scope>
    <source>
        <strain evidence="15">FAM13073</strain>
    </source>
</reference>
<dbReference type="GO" id="GO:0005525">
    <property type="term" value="F:GTP binding"/>
    <property type="evidence" value="ECO:0007669"/>
    <property type="project" value="UniProtKB-UniRule"/>
</dbReference>
<evidence type="ECO:0000256" key="10">
    <source>
        <dbReference type="HAMAP-Rule" id="MF_00379"/>
    </source>
</evidence>
<dbReference type="Gene3D" id="3.30.1360.120">
    <property type="entry name" value="Probable tRNA modification gtpase trme, domain 1"/>
    <property type="match status" value="1"/>
</dbReference>
<evidence type="ECO:0000256" key="4">
    <source>
        <dbReference type="ARBA" id="ARBA00022723"/>
    </source>
</evidence>
<dbReference type="Pfam" id="PF01926">
    <property type="entry name" value="MMR_HSR1"/>
    <property type="match status" value="1"/>
</dbReference>
<dbReference type="GO" id="GO:0003924">
    <property type="term" value="F:GTPase activity"/>
    <property type="evidence" value="ECO:0007669"/>
    <property type="project" value="UniProtKB-UniRule"/>
</dbReference>
<dbReference type="EMBL" id="WENB01000002">
    <property type="protein sequence ID" value="KAF0413963.1"/>
    <property type="molecule type" value="Genomic_DNA"/>
</dbReference>
<keyword evidence="2 10" id="KW-0963">Cytoplasm</keyword>
<evidence type="ECO:0000313" key="15">
    <source>
        <dbReference type="Proteomes" id="UP000472573"/>
    </source>
</evidence>
<comment type="subunit">
    <text evidence="10">Homodimer. Heterotetramer of two MnmE and two MnmG subunits.</text>
</comment>
<dbReference type="SUPFAM" id="SSF116878">
    <property type="entry name" value="TrmE connector domain"/>
    <property type="match status" value="1"/>
</dbReference>
<dbReference type="FunFam" id="3.40.50.300:FF:000494">
    <property type="entry name" value="tRNA modification GTPase MnmE"/>
    <property type="match status" value="1"/>
</dbReference>
<evidence type="ECO:0000256" key="3">
    <source>
        <dbReference type="ARBA" id="ARBA00022694"/>
    </source>
</evidence>
<evidence type="ECO:0000313" key="14">
    <source>
        <dbReference type="EMBL" id="MBF7127072.1"/>
    </source>
</evidence>
<dbReference type="InterPro" id="IPR027368">
    <property type="entry name" value="MnmE_dom2"/>
</dbReference>
<dbReference type="NCBIfam" id="TIGR00450">
    <property type="entry name" value="mnmE_trmE_thdF"/>
    <property type="match status" value="1"/>
</dbReference>
<dbReference type="SUPFAM" id="SSF52540">
    <property type="entry name" value="P-loop containing nucleoside triphosphate hydrolases"/>
    <property type="match status" value="1"/>
</dbReference>
<dbReference type="PANTHER" id="PTHR42714:SF2">
    <property type="entry name" value="TRNA MODIFICATION GTPASE GTPBP3, MITOCHONDRIAL"/>
    <property type="match status" value="1"/>
</dbReference>
<dbReference type="CDD" id="cd04164">
    <property type="entry name" value="trmE"/>
    <property type="match status" value="1"/>
</dbReference>
<dbReference type="NCBIfam" id="NF003661">
    <property type="entry name" value="PRK05291.1-3"/>
    <property type="match status" value="1"/>
</dbReference>
<dbReference type="InterPro" id="IPR005225">
    <property type="entry name" value="Small_GTP-bd"/>
</dbReference>
<dbReference type="Gene3D" id="3.40.50.300">
    <property type="entry name" value="P-loop containing nucleotide triphosphate hydrolases"/>
    <property type="match status" value="1"/>
</dbReference>
<feature type="binding site" evidence="10">
    <location>
        <begin position="279"/>
        <end position="282"/>
    </location>
    <ligand>
        <name>GTP</name>
        <dbReference type="ChEBI" id="CHEBI:37565"/>
    </ligand>
</feature>
<feature type="binding site" evidence="10">
    <location>
        <position position="27"/>
    </location>
    <ligand>
        <name>(6S)-5-formyl-5,6,7,8-tetrahydrofolate</name>
        <dbReference type="ChEBI" id="CHEBI:57457"/>
    </ligand>
</feature>
<feature type="binding site" evidence="10">
    <location>
        <position position="464"/>
    </location>
    <ligand>
        <name>(6S)-5-formyl-5,6,7,8-tetrahydrofolate</name>
        <dbReference type="ChEBI" id="CHEBI:57457"/>
    </ligand>
</feature>
<dbReference type="Gene3D" id="1.20.120.430">
    <property type="entry name" value="tRNA modification GTPase MnmE domain 2"/>
    <property type="match status" value="1"/>
</dbReference>
<evidence type="ECO:0000256" key="9">
    <source>
        <dbReference type="ARBA" id="ARBA00023134"/>
    </source>
</evidence>
<feature type="binding site" evidence="10">
    <location>
        <begin position="235"/>
        <end position="240"/>
    </location>
    <ligand>
        <name>GTP</name>
        <dbReference type="ChEBI" id="CHEBI:37565"/>
    </ligand>
</feature>
<accession>A0A6L5A6C5</accession>
<comment type="cofactor">
    <cofactor evidence="10">
        <name>K(+)</name>
        <dbReference type="ChEBI" id="CHEBI:29103"/>
    </cofactor>
    <text evidence="10">Binds 1 potassium ion per subunit.</text>
</comment>
<evidence type="ECO:0000313" key="16">
    <source>
        <dbReference type="Proteomes" id="UP000743107"/>
    </source>
</evidence>
<organism evidence="14 16">
    <name type="scientific">Pediococcus pentosaceus</name>
    <dbReference type="NCBI Taxonomy" id="1255"/>
    <lineage>
        <taxon>Bacteria</taxon>
        <taxon>Bacillati</taxon>
        <taxon>Bacillota</taxon>
        <taxon>Bacilli</taxon>
        <taxon>Lactobacillales</taxon>
        <taxon>Lactobacillaceae</taxon>
        <taxon>Pediococcus</taxon>
    </lineage>
</organism>
<dbReference type="EMBL" id="JADOFV010000002">
    <property type="protein sequence ID" value="MBF7127072.1"/>
    <property type="molecule type" value="Genomic_DNA"/>
</dbReference>
<keyword evidence="9 10" id="KW-0342">GTP-binding</keyword>
<dbReference type="GO" id="GO:0046872">
    <property type="term" value="F:metal ion binding"/>
    <property type="evidence" value="ECO:0007669"/>
    <property type="project" value="UniProtKB-KW"/>
</dbReference>
<dbReference type="HAMAP" id="MF_00379">
    <property type="entry name" value="GTPase_MnmE"/>
    <property type="match status" value="1"/>
</dbReference>
<dbReference type="InterPro" id="IPR027266">
    <property type="entry name" value="TrmE/GcvT-like"/>
</dbReference>
<feature type="binding site" evidence="10">
    <location>
        <position position="260"/>
    </location>
    <ligand>
        <name>Mg(2+)</name>
        <dbReference type="ChEBI" id="CHEBI:18420"/>
    </ligand>
</feature>
<evidence type="ECO:0000256" key="1">
    <source>
        <dbReference type="ARBA" id="ARBA00011043"/>
    </source>
</evidence>
<feature type="binding site" evidence="10">
    <location>
        <position position="256"/>
    </location>
    <ligand>
        <name>K(+)</name>
        <dbReference type="ChEBI" id="CHEBI:29103"/>
    </ligand>
</feature>
<dbReference type="GO" id="GO:0005829">
    <property type="term" value="C:cytosol"/>
    <property type="evidence" value="ECO:0007669"/>
    <property type="project" value="TreeGrafter"/>
</dbReference>
<dbReference type="InterPro" id="IPR027417">
    <property type="entry name" value="P-loop_NTPase"/>
</dbReference>
<dbReference type="InterPro" id="IPR025867">
    <property type="entry name" value="MnmE_helical"/>
</dbReference>
<dbReference type="GO" id="GO:0002098">
    <property type="term" value="P:tRNA wobble uridine modification"/>
    <property type="evidence" value="ECO:0007669"/>
    <property type="project" value="TreeGrafter"/>
</dbReference>
<dbReference type="EC" id="3.6.-.-" evidence="10"/>
<keyword evidence="5 10" id="KW-0547">Nucleotide-binding</keyword>
<comment type="subcellular location">
    <subcellularLocation>
        <location evidence="10">Cytoplasm</location>
    </subcellularLocation>
</comment>
<comment type="similarity">
    <text evidence="1 10 11">Belongs to the TRAFAC class TrmE-Era-EngA-EngB-Septin-like GTPase superfamily. TrmE GTPase family.</text>
</comment>
<dbReference type="AlphaFoldDB" id="A0A6L5A6C5"/>
<reference evidence="13" key="2">
    <citation type="submission" date="2019-12" db="EMBL/GenBank/DDBJ databases">
        <title>SpeciesPrimer: A bioinformatics pipeline dedicated to the design of qPCR primers for the quantification of bacterial species.</title>
        <authorList>
            <person name="Dreier M."/>
            <person name="Berthoud H."/>
            <person name="Shani N."/>
            <person name="Wechsler D."/>
            <person name="Junier P."/>
        </authorList>
    </citation>
    <scope>NUCLEOTIDE SEQUENCE</scope>
    <source>
        <strain evidence="13">FAM13073</strain>
    </source>
</reference>
<evidence type="ECO:0000256" key="7">
    <source>
        <dbReference type="ARBA" id="ARBA00022842"/>
    </source>
</evidence>